<name>A0AAV7VVA8_PLEWA</name>
<dbReference type="Proteomes" id="UP001066276">
    <property type="component" value="Chromosome 1_2"/>
</dbReference>
<comment type="caution">
    <text evidence="2">The sequence shown here is derived from an EMBL/GenBank/DDBJ whole genome shotgun (WGS) entry which is preliminary data.</text>
</comment>
<accession>A0AAV7VVA8</accession>
<gene>
    <name evidence="2" type="ORF">NDU88_000042</name>
</gene>
<feature type="chain" id="PRO_5043384059" evidence="1">
    <location>
        <begin position="26"/>
        <end position="129"/>
    </location>
</feature>
<feature type="signal peptide" evidence="1">
    <location>
        <begin position="1"/>
        <end position="25"/>
    </location>
</feature>
<dbReference type="EMBL" id="JANPWB010000002">
    <property type="protein sequence ID" value="KAJ1204597.1"/>
    <property type="molecule type" value="Genomic_DNA"/>
</dbReference>
<dbReference type="AlphaFoldDB" id="A0AAV7VVA8"/>
<evidence type="ECO:0000313" key="2">
    <source>
        <dbReference type="EMBL" id="KAJ1204597.1"/>
    </source>
</evidence>
<reference evidence="2" key="1">
    <citation type="journal article" date="2022" name="bioRxiv">
        <title>Sequencing and chromosome-scale assembly of the giantPleurodeles waltlgenome.</title>
        <authorList>
            <person name="Brown T."/>
            <person name="Elewa A."/>
            <person name="Iarovenko S."/>
            <person name="Subramanian E."/>
            <person name="Araus A.J."/>
            <person name="Petzold A."/>
            <person name="Susuki M."/>
            <person name="Suzuki K.-i.T."/>
            <person name="Hayashi T."/>
            <person name="Toyoda A."/>
            <person name="Oliveira C."/>
            <person name="Osipova E."/>
            <person name="Leigh N.D."/>
            <person name="Simon A."/>
            <person name="Yun M.H."/>
        </authorList>
    </citation>
    <scope>NUCLEOTIDE SEQUENCE</scope>
    <source>
        <strain evidence="2">20211129_DDA</strain>
        <tissue evidence="2">Liver</tissue>
    </source>
</reference>
<sequence length="129" mass="14833">MTGMPNLAVQFLECKLMLLVTPCALKVLVEPLSGCRWRIKEMRTSFMYNFQFRWKDQCIYKDVYFEVSFNFLEGSPAMLHQHRVIEIKRQIGVRSRASLNNASLSLLGGPGDRFLGRHTVRPLHSEDGG</sequence>
<protein>
    <submittedName>
        <fullName evidence="2">Uncharacterized protein</fullName>
    </submittedName>
</protein>
<organism evidence="2 3">
    <name type="scientific">Pleurodeles waltl</name>
    <name type="common">Iberian ribbed newt</name>
    <dbReference type="NCBI Taxonomy" id="8319"/>
    <lineage>
        <taxon>Eukaryota</taxon>
        <taxon>Metazoa</taxon>
        <taxon>Chordata</taxon>
        <taxon>Craniata</taxon>
        <taxon>Vertebrata</taxon>
        <taxon>Euteleostomi</taxon>
        <taxon>Amphibia</taxon>
        <taxon>Batrachia</taxon>
        <taxon>Caudata</taxon>
        <taxon>Salamandroidea</taxon>
        <taxon>Salamandridae</taxon>
        <taxon>Pleurodelinae</taxon>
        <taxon>Pleurodeles</taxon>
    </lineage>
</organism>
<keyword evidence="3" id="KW-1185">Reference proteome</keyword>
<proteinExistence type="predicted"/>
<keyword evidence="1" id="KW-0732">Signal</keyword>
<evidence type="ECO:0000313" key="3">
    <source>
        <dbReference type="Proteomes" id="UP001066276"/>
    </source>
</evidence>
<evidence type="ECO:0000256" key="1">
    <source>
        <dbReference type="SAM" id="SignalP"/>
    </source>
</evidence>